<gene>
    <name evidence="1" type="ORF">RF11_08588</name>
</gene>
<accession>A0A0C2MLG4</accession>
<sequence length="120" mass="13608">MTSFGQYCAIFTCEWNGHIVSWIATSTEVTSPNMTGITETSVKPNYCHNLWGGQVLQDITESHLTSQMLASQFTSISRIGMHFFSLEMTRMSKRLRSRYILAVGTTASVDMRANMNVWRD</sequence>
<protein>
    <submittedName>
        <fullName evidence="1">Uncharacterized protein</fullName>
    </submittedName>
</protein>
<evidence type="ECO:0000313" key="1">
    <source>
        <dbReference type="EMBL" id="KII68046.1"/>
    </source>
</evidence>
<reference evidence="1 2" key="1">
    <citation type="journal article" date="2014" name="Genome Biol. Evol.">
        <title>The genome of the myxosporean Thelohanellus kitauei shows adaptations to nutrient acquisition within its fish host.</title>
        <authorList>
            <person name="Yang Y."/>
            <person name="Xiong J."/>
            <person name="Zhou Z."/>
            <person name="Huo F."/>
            <person name="Miao W."/>
            <person name="Ran C."/>
            <person name="Liu Y."/>
            <person name="Zhang J."/>
            <person name="Feng J."/>
            <person name="Wang M."/>
            <person name="Wang M."/>
            <person name="Wang L."/>
            <person name="Yao B."/>
        </authorList>
    </citation>
    <scope>NUCLEOTIDE SEQUENCE [LARGE SCALE GENOMIC DNA]</scope>
    <source>
        <strain evidence="1">Wuqing</strain>
    </source>
</reference>
<comment type="caution">
    <text evidence="1">The sequence shown here is derived from an EMBL/GenBank/DDBJ whole genome shotgun (WGS) entry which is preliminary data.</text>
</comment>
<organism evidence="1 2">
    <name type="scientific">Thelohanellus kitauei</name>
    <name type="common">Myxosporean</name>
    <dbReference type="NCBI Taxonomy" id="669202"/>
    <lineage>
        <taxon>Eukaryota</taxon>
        <taxon>Metazoa</taxon>
        <taxon>Cnidaria</taxon>
        <taxon>Myxozoa</taxon>
        <taxon>Myxosporea</taxon>
        <taxon>Bivalvulida</taxon>
        <taxon>Platysporina</taxon>
        <taxon>Myxobolidae</taxon>
        <taxon>Thelohanellus</taxon>
    </lineage>
</organism>
<proteinExistence type="predicted"/>
<dbReference type="EMBL" id="JWZT01002984">
    <property type="protein sequence ID" value="KII68046.1"/>
    <property type="molecule type" value="Genomic_DNA"/>
</dbReference>
<dbReference type="AlphaFoldDB" id="A0A0C2MLG4"/>
<dbReference type="Proteomes" id="UP000031668">
    <property type="component" value="Unassembled WGS sequence"/>
</dbReference>
<name>A0A0C2MLG4_THEKT</name>
<evidence type="ECO:0000313" key="2">
    <source>
        <dbReference type="Proteomes" id="UP000031668"/>
    </source>
</evidence>
<keyword evidence="2" id="KW-1185">Reference proteome</keyword>